<evidence type="ECO:0000313" key="3">
    <source>
        <dbReference type="Proteomes" id="UP000067625"/>
    </source>
</evidence>
<dbReference type="AlphaFoldDB" id="A0A0M4FS83"/>
<name>A0A0M4FS83_9BACI</name>
<reference evidence="3" key="1">
    <citation type="submission" date="2015-08" db="EMBL/GenBank/DDBJ databases">
        <title>Genome sequencing project for genomic taxonomy and phylogenomics of Bacillus-like bacteria.</title>
        <authorList>
            <person name="Liu B."/>
            <person name="Wang J."/>
            <person name="Zhu Y."/>
            <person name="Liu G."/>
            <person name="Chen Q."/>
            <person name="Chen Z."/>
            <person name="Lan J."/>
            <person name="Che J."/>
            <person name="Ge C."/>
            <person name="Shi H."/>
            <person name="Pan Z."/>
            <person name="Liu X."/>
        </authorList>
    </citation>
    <scope>NUCLEOTIDE SEQUENCE [LARGE SCALE GENOMIC DNA]</scope>
    <source>
        <strain evidence="3">FJAT-4402</strain>
    </source>
</reference>
<keyword evidence="1" id="KW-0472">Membrane</keyword>
<proteinExistence type="predicted"/>
<dbReference type="Proteomes" id="UP000067625">
    <property type="component" value="Chromosome"/>
</dbReference>
<evidence type="ECO:0000256" key="1">
    <source>
        <dbReference type="SAM" id="Phobius"/>
    </source>
</evidence>
<accession>A0A0M4FS83</accession>
<protein>
    <submittedName>
        <fullName evidence="2">Uncharacterized protein</fullName>
    </submittedName>
</protein>
<evidence type="ECO:0000313" key="2">
    <source>
        <dbReference type="EMBL" id="ALC80793.1"/>
    </source>
</evidence>
<gene>
    <name evidence="2" type="ORF">AM592_03725</name>
</gene>
<organism evidence="2 3">
    <name type="scientific">Bacillus gobiensis</name>
    <dbReference type="NCBI Taxonomy" id="1441095"/>
    <lineage>
        <taxon>Bacteria</taxon>
        <taxon>Bacillati</taxon>
        <taxon>Bacillota</taxon>
        <taxon>Bacilli</taxon>
        <taxon>Bacillales</taxon>
        <taxon>Bacillaceae</taxon>
        <taxon>Bacillus</taxon>
    </lineage>
</organism>
<keyword evidence="1" id="KW-0812">Transmembrane</keyword>
<dbReference type="PATRIC" id="fig|1441095.3.peg.815"/>
<keyword evidence="1" id="KW-1133">Transmembrane helix</keyword>
<keyword evidence="3" id="KW-1185">Reference proteome</keyword>
<sequence length="93" mass="10154">MNELSKTITTNKHSLKRVLFVCPKHGGNAIANGEISQLRSDNGELGTQSLVVVTAVFVAGILAGFIVDGVVIYSRLLVWSMGRNFISVWFTCR</sequence>
<reference evidence="2 3" key="2">
    <citation type="journal article" date="2016" name="Int. J. Syst. Evol. Microbiol.">
        <title>Bacillus gobiensis sp. nov., isolated from a soil sample.</title>
        <authorList>
            <person name="Liu B."/>
            <person name="Liu G.H."/>
            <person name="Cetin S."/>
            <person name="Schumann P."/>
            <person name="Pan Z.Z."/>
            <person name="Chen Q.Q."/>
        </authorList>
    </citation>
    <scope>NUCLEOTIDE SEQUENCE [LARGE SCALE GENOMIC DNA]</scope>
    <source>
        <strain evidence="2 3">FJAT-4402</strain>
    </source>
</reference>
<feature type="transmembrane region" description="Helical" evidence="1">
    <location>
        <begin position="50"/>
        <end position="73"/>
    </location>
</feature>
<dbReference type="EMBL" id="CP012600">
    <property type="protein sequence ID" value="ALC80793.1"/>
    <property type="molecule type" value="Genomic_DNA"/>
</dbReference>